<dbReference type="KEGG" id="bmur:ABE28_009085"/>
<gene>
    <name evidence="1" type="ORF">ABE28_009085</name>
</gene>
<evidence type="ECO:0000313" key="2">
    <source>
        <dbReference type="Proteomes" id="UP000077926"/>
    </source>
</evidence>
<name>A0A1B3XMS2_9BACI</name>
<accession>A0A1B3XMS2</accession>
<dbReference type="AlphaFoldDB" id="A0A1B3XMS2"/>
<sequence>MNINLRVNLHSNGTKFLKSGSFPVMNSDFKKDPDWTAAIAAYEWIQQIKMSFYVSEDFRIDQVIYNGEHDITELVKKVKPNI</sequence>
<dbReference type="STRING" id="264697.ABE28_009085"/>
<dbReference type="Proteomes" id="UP000077926">
    <property type="component" value="Chromosome"/>
</dbReference>
<dbReference type="EMBL" id="CP017080">
    <property type="protein sequence ID" value="AOH54506.1"/>
    <property type="molecule type" value="Genomic_DNA"/>
</dbReference>
<protein>
    <submittedName>
        <fullName evidence="1">Uncharacterized protein</fullName>
    </submittedName>
</protein>
<proteinExistence type="predicted"/>
<organism evidence="1 2">
    <name type="scientific">Peribacillus muralis</name>
    <dbReference type="NCBI Taxonomy" id="264697"/>
    <lineage>
        <taxon>Bacteria</taxon>
        <taxon>Bacillati</taxon>
        <taxon>Bacillota</taxon>
        <taxon>Bacilli</taxon>
        <taxon>Bacillales</taxon>
        <taxon>Bacillaceae</taxon>
        <taxon>Peribacillus</taxon>
    </lineage>
</organism>
<evidence type="ECO:0000313" key="1">
    <source>
        <dbReference type="EMBL" id="AOH54506.1"/>
    </source>
</evidence>
<reference evidence="1 2" key="1">
    <citation type="submission" date="2016-08" db="EMBL/GenBank/DDBJ databases">
        <title>Complete genome sequence of Bacillus muralis G25-68, a strain with toxicity to nematodes.</title>
        <authorList>
            <person name="Zheng Z."/>
        </authorList>
    </citation>
    <scope>NUCLEOTIDE SEQUENCE [LARGE SCALE GENOMIC DNA]</scope>
    <source>
        <strain evidence="1 2">G25-68</strain>
    </source>
</reference>
<keyword evidence="2" id="KW-1185">Reference proteome</keyword>